<dbReference type="Gene3D" id="1.20.58.1290">
    <property type="entry name" value="CarD-like, C-terminal domain"/>
    <property type="match status" value="1"/>
</dbReference>
<sequence length="167" mass="19220">MLKKGDVISYGTTGVCKVEGECEQTVKGQKKRYIVLKPVHQINSTLYVPVDNDELKTKFKPLLTGDEIEEIIKEMPEESSLWIESSSERAELYSQVLESGDRKRLAQLVRTLYLRQKHLIAKGRHLHSLDERFFKNAENLLFDEFSAVLGISQDEVFDFIETRLSKA</sequence>
<accession>A0AAE3IJT9</accession>
<dbReference type="InterPro" id="IPR036101">
    <property type="entry name" value="CarD-like/TRCF_RID_sf"/>
</dbReference>
<keyword evidence="3" id="KW-1185">Reference proteome</keyword>
<dbReference type="RefSeq" id="WP_267301675.1">
    <property type="nucleotide sequence ID" value="NZ_JAOQJZ010000013.1"/>
</dbReference>
<evidence type="ECO:0000313" key="3">
    <source>
        <dbReference type="Proteomes" id="UP001208131"/>
    </source>
</evidence>
<evidence type="ECO:0000313" key="2">
    <source>
        <dbReference type="EMBL" id="MCU6706551.1"/>
    </source>
</evidence>
<dbReference type="InterPro" id="IPR052531">
    <property type="entry name" value="CarD-like_regulator"/>
</dbReference>
<gene>
    <name evidence="2" type="ORF">OCV57_11525</name>
</gene>
<dbReference type="Gene3D" id="2.40.10.170">
    <property type="match status" value="1"/>
</dbReference>
<dbReference type="InterPro" id="IPR048792">
    <property type="entry name" value="CarD_C"/>
</dbReference>
<organism evidence="2 3">
    <name type="scientific">Hominimerdicola aceti</name>
    <dbReference type="NCBI Taxonomy" id="2981726"/>
    <lineage>
        <taxon>Bacteria</taxon>
        <taxon>Bacillati</taxon>
        <taxon>Bacillota</taxon>
        <taxon>Clostridia</taxon>
        <taxon>Eubacteriales</taxon>
        <taxon>Oscillospiraceae</taxon>
        <taxon>Hominimerdicola</taxon>
    </lineage>
</organism>
<dbReference type="Proteomes" id="UP001208131">
    <property type="component" value="Unassembled WGS sequence"/>
</dbReference>
<dbReference type="AlphaFoldDB" id="A0AAE3IJT9"/>
<name>A0AAE3IJT9_9FIRM</name>
<dbReference type="EMBL" id="JAOQJZ010000013">
    <property type="protein sequence ID" value="MCU6706551.1"/>
    <property type="molecule type" value="Genomic_DNA"/>
</dbReference>
<protein>
    <submittedName>
        <fullName evidence="2">CarD family transcriptional regulator</fullName>
    </submittedName>
</protein>
<dbReference type="SMART" id="SM01058">
    <property type="entry name" value="CarD_TRCF"/>
    <property type="match status" value="1"/>
</dbReference>
<proteinExistence type="predicted"/>
<dbReference type="Pfam" id="PF02559">
    <property type="entry name" value="CarD_TRCF_RID"/>
    <property type="match status" value="1"/>
</dbReference>
<dbReference type="Pfam" id="PF21095">
    <property type="entry name" value="CarD_C"/>
    <property type="match status" value="1"/>
</dbReference>
<reference evidence="2 3" key="1">
    <citation type="journal article" date="2021" name="ISME Commun">
        <title>Automated analysis of genomic sequences facilitates high-throughput and comprehensive description of bacteria.</title>
        <authorList>
            <person name="Hitch T.C.A."/>
        </authorList>
    </citation>
    <scope>NUCLEOTIDE SEQUENCE [LARGE SCALE GENOMIC DNA]</scope>
    <source>
        <strain evidence="2 3">Sanger_31</strain>
    </source>
</reference>
<dbReference type="SUPFAM" id="SSF141259">
    <property type="entry name" value="CarD-like"/>
    <property type="match status" value="1"/>
</dbReference>
<dbReference type="GO" id="GO:0009303">
    <property type="term" value="P:rRNA transcription"/>
    <property type="evidence" value="ECO:0007669"/>
    <property type="project" value="TreeGrafter"/>
</dbReference>
<dbReference type="PANTHER" id="PTHR38447:SF1">
    <property type="entry name" value="RNA POLYMERASE-BINDING TRANSCRIPTION FACTOR CARD"/>
    <property type="match status" value="1"/>
</dbReference>
<dbReference type="PANTHER" id="PTHR38447">
    <property type="entry name" value="TRANSCRIPTION FACTOR YDEB-RELATED"/>
    <property type="match status" value="1"/>
</dbReference>
<evidence type="ECO:0000259" key="1">
    <source>
        <dbReference type="SMART" id="SM01058"/>
    </source>
</evidence>
<dbReference type="InterPro" id="IPR042215">
    <property type="entry name" value="CarD-like_C"/>
</dbReference>
<comment type="caution">
    <text evidence="2">The sequence shown here is derived from an EMBL/GenBank/DDBJ whole genome shotgun (WGS) entry which is preliminary data.</text>
</comment>
<dbReference type="InterPro" id="IPR003711">
    <property type="entry name" value="CarD-like/TRCF_RID"/>
</dbReference>
<feature type="domain" description="CarD-like/TRCF RNAP-interacting" evidence="1">
    <location>
        <begin position="1"/>
        <end position="113"/>
    </location>
</feature>